<name>A0A1I2I012_9ACTN</name>
<keyword evidence="3" id="KW-0808">Transferase</keyword>
<dbReference type="SUPFAM" id="SSF55729">
    <property type="entry name" value="Acyl-CoA N-acyltransferases (Nat)"/>
    <property type="match status" value="1"/>
</dbReference>
<feature type="region of interest" description="Disordered" evidence="1">
    <location>
        <begin position="186"/>
        <end position="232"/>
    </location>
</feature>
<dbReference type="PANTHER" id="PTHR37817:SF1">
    <property type="entry name" value="N-ACETYLTRANSFERASE EIS"/>
    <property type="match status" value="1"/>
</dbReference>
<dbReference type="InterPro" id="IPR016181">
    <property type="entry name" value="Acyl_CoA_acyltransferase"/>
</dbReference>
<dbReference type="GO" id="GO:0034069">
    <property type="term" value="F:aminoglycoside N-acetyltransferase activity"/>
    <property type="evidence" value="ECO:0007669"/>
    <property type="project" value="TreeGrafter"/>
</dbReference>
<dbReference type="PANTHER" id="PTHR37817">
    <property type="entry name" value="N-ACETYLTRANSFERASE EIS"/>
    <property type="match status" value="1"/>
</dbReference>
<dbReference type="RefSeq" id="WP_218163301.1">
    <property type="nucleotide sequence ID" value="NZ_BOMT01000053.1"/>
</dbReference>
<dbReference type="InterPro" id="IPR051554">
    <property type="entry name" value="Acetyltransferase_Eis"/>
</dbReference>
<evidence type="ECO:0000256" key="1">
    <source>
        <dbReference type="SAM" id="MobiDB-lite"/>
    </source>
</evidence>
<dbReference type="CDD" id="cd04301">
    <property type="entry name" value="NAT_SF"/>
    <property type="match status" value="1"/>
</dbReference>
<dbReference type="EMBL" id="FONV01000009">
    <property type="protein sequence ID" value="SFF35582.1"/>
    <property type="molecule type" value="Genomic_DNA"/>
</dbReference>
<accession>A0A1I2I012</accession>
<dbReference type="GO" id="GO:0030649">
    <property type="term" value="P:aminoglycoside antibiotic catabolic process"/>
    <property type="evidence" value="ECO:0007669"/>
    <property type="project" value="TreeGrafter"/>
</dbReference>
<reference evidence="3 4" key="1">
    <citation type="submission" date="2016-10" db="EMBL/GenBank/DDBJ databases">
        <authorList>
            <person name="de Groot N.N."/>
        </authorList>
    </citation>
    <scope>NUCLEOTIDE SEQUENCE [LARGE SCALE GENOMIC DNA]</scope>
    <source>
        <strain evidence="3 4">DSM 43019</strain>
    </source>
</reference>
<dbReference type="Proteomes" id="UP000199645">
    <property type="component" value="Unassembled WGS sequence"/>
</dbReference>
<feature type="domain" description="N-acetyltransferase" evidence="2">
    <location>
        <begin position="1"/>
        <end position="152"/>
    </location>
</feature>
<keyword evidence="4" id="KW-1185">Reference proteome</keyword>
<gene>
    <name evidence="3" type="ORF">SAMN05421541_109156</name>
</gene>
<dbReference type="PROSITE" id="PS51186">
    <property type="entry name" value="GNAT"/>
    <property type="match status" value="1"/>
</dbReference>
<evidence type="ECO:0000313" key="3">
    <source>
        <dbReference type="EMBL" id="SFF35582.1"/>
    </source>
</evidence>
<protein>
    <submittedName>
        <fullName evidence="3">Acetyltransferase (GNAT) domain-containing protein</fullName>
    </submittedName>
</protein>
<dbReference type="AlphaFoldDB" id="A0A1I2I012"/>
<evidence type="ECO:0000259" key="2">
    <source>
        <dbReference type="PROSITE" id="PS51186"/>
    </source>
</evidence>
<proteinExistence type="predicted"/>
<dbReference type="Gene3D" id="3.40.630.30">
    <property type="match status" value="1"/>
</dbReference>
<dbReference type="STRING" id="35752.SAMN05421541_109156"/>
<dbReference type="Pfam" id="PF13527">
    <property type="entry name" value="Acetyltransf_9"/>
    <property type="match status" value="1"/>
</dbReference>
<sequence>MEIRSTSGQDLEVFVDTILAAFGRFRDGPAEGAGNLWSAYEMDRNLLAVTSDGRPVGTAGAYSFELTLPGEIVAPAAGVTGVGVLPSHRRQGVLTAMMRRQITEFRARGEFLAVLLATEATIYGRFGYGPATYAQRLTVPRHRAGFAAPRGPVARPGRSSCCGARIAVRSWRRCTTGTVAGSPVRCRGRTGGGPMAPGSRRCPRRRGTSPCTGMRTGCPTGMSAMRSTTPTP</sequence>
<dbReference type="InterPro" id="IPR000182">
    <property type="entry name" value="GNAT_dom"/>
</dbReference>
<organism evidence="3 4">
    <name type="scientific">Actinoplanes philippinensis</name>
    <dbReference type="NCBI Taxonomy" id="35752"/>
    <lineage>
        <taxon>Bacteria</taxon>
        <taxon>Bacillati</taxon>
        <taxon>Actinomycetota</taxon>
        <taxon>Actinomycetes</taxon>
        <taxon>Micromonosporales</taxon>
        <taxon>Micromonosporaceae</taxon>
        <taxon>Actinoplanes</taxon>
    </lineage>
</organism>
<evidence type="ECO:0000313" key="4">
    <source>
        <dbReference type="Proteomes" id="UP000199645"/>
    </source>
</evidence>